<dbReference type="GO" id="GO:0000400">
    <property type="term" value="F:four-way junction DNA binding"/>
    <property type="evidence" value="ECO:0007669"/>
    <property type="project" value="TreeGrafter"/>
</dbReference>
<dbReference type="GO" id="GO:0000723">
    <property type="term" value="P:telomere maintenance"/>
    <property type="evidence" value="ECO:0007669"/>
    <property type="project" value="TreeGrafter"/>
</dbReference>
<dbReference type="Pfam" id="PF08423">
    <property type="entry name" value="Rad51"/>
    <property type="match status" value="1"/>
</dbReference>
<proteinExistence type="predicted"/>
<evidence type="ECO:0000313" key="4">
    <source>
        <dbReference type="EMBL" id="CAH0554970.1"/>
    </source>
</evidence>
<dbReference type="OrthoDB" id="336321at2759"/>
<dbReference type="GO" id="GO:0042148">
    <property type="term" value="P:DNA strand invasion"/>
    <property type="evidence" value="ECO:0007669"/>
    <property type="project" value="TreeGrafter"/>
</dbReference>
<dbReference type="GO" id="GO:0033063">
    <property type="term" value="C:Rad51B-Rad51C-Rad51D-XRCC2 complex"/>
    <property type="evidence" value="ECO:0007669"/>
    <property type="project" value="TreeGrafter"/>
</dbReference>
<dbReference type="PANTHER" id="PTHR46457:SF1">
    <property type="entry name" value="DNA REPAIR PROTEIN RAD51 HOMOLOG 4"/>
    <property type="match status" value="1"/>
</dbReference>
<dbReference type="GO" id="GO:0140664">
    <property type="term" value="F:ATP-dependent DNA damage sensor activity"/>
    <property type="evidence" value="ECO:0007669"/>
    <property type="project" value="InterPro"/>
</dbReference>
<evidence type="ECO:0000256" key="1">
    <source>
        <dbReference type="ARBA" id="ARBA00004123"/>
    </source>
</evidence>
<protein>
    <recommendedName>
        <fullName evidence="3">RecA family profile 1 domain-containing protein</fullName>
    </recommendedName>
</protein>
<accession>A0A9P0B2A0</accession>
<evidence type="ECO:0000256" key="2">
    <source>
        <dbReference type="ARBA" id="ARBA00023242"/>
    </source>
</evidence>
<dbReference type="SUPFAM" id="SSF52540">
    <property type="entry name" value="P-loop containing nucleoside triphosphate hydrolases"/>
    <property type="match status" value="1"/>
</dbReference>
<dbReference type="GO" id="GO:0000724">
    <property type="term" value="P:double-strand break repair via homologous recombination"/>
    <property type="evidence" value="ECO:0007669"/>
    <property type="project" value="TreeGrafter"/>
</dbReference>
<dbReference type="PROSITE" id="PS50162">
    <property type="entry name" value="RECA_2"/>
    <property type="match status" value="1"/>
</dbReference>
<dbReference type="InterPro" id="IPR013632">
    <property type="entry name" value="Rad51_C"/>
</dbReference>
<dbReference type="GO" id="GO:0007131">
    <property type="term" value="P:reciprocal meiotic recombination"/>
    <property type="evidence" value="ECO:0007669"/>
    <property type="project" value="TreeGrafter"/>
</dbReference>
<dbReference type="Proteomes" id="UP001154078">
    <property type="component" value="Chromosome 4"/>
</dbReference>
<sequence length="310" mass="35226">MSRLSPEINEIFDANITNSLNFLRIFTVIDFLTAESKHIEQHTNLSFREILQIKNDLIKTLSPKPIKASSSYKHLIKKSAIISTGIKCVDDLLEGGFTTGKIYEINGLPASGKTIFCLAVVKHVITNLSQKVYFLDSKNNFSASRLKEMLNNNHHTESLKNVLVKRLEEKMNLLNSLFEIKNELENGLHVRVIIIDSLAILFMDSNDSTVKNNVLTHCANIMHYMASNLNVVFIVTNLMTLWRESNGFDTHDIMQKKISCGKFWQTIPNVKLTFEKFTDSRVKIFVTDSLIMPKIVEAEILISDEGVFSI</sequence>
<reference evidence="4" key="1">
    <citation type="submission" date="2021-12" db="EMBL/GenBank/DDBJ databases">
        <authorList>
            <person name="King R."/>
        </authorList>
    </citation>
    <scope>NUCLEOTIDE SEQUENCE</scope>
</reference>
<dbReference type="GO" id="GO:0005657">
    <property type="term" value="C:replication fork"/>
    <property type="evidence" value="ECO:0007669"/>
    <property type="project" value="TreeGrafter"/>
</dbReference>
<dbReference type="InterPro" id="IPR020588">
    <property type="entry name" value="RecA_ATP-bd"/>
</dbReference>
<dbReference type="AlphaFoldDB" id="A0A9P0B2A0"/>
<evidence type="ECO:0000259" key="3">
    <source>
        <dbReference type="PROSITE" id="PS50162"/>
    </source>
</evidence>
<dbReference type="InterPro" id="IPR051988">
    <property type="entry name" value="HRR_RAD51_Paralog"/>
</dbReference>
<gene>
    <name evidence="4" type="ORF">MELIAE_LOCUS6425</name>
</gene>
<feature type="domain" description="RecA family profile 1" evidence="3">
    <location>
        <begin position="78"/>
        <end position="239"/>
    </location>
</feature>
<dbReference type="GO" id="GO:0003697">
    <property type="term" value="F:single-stranded DNA binding"/>
    <property type="evidence" value="ECO:0007669"/>
    <property type="project" value="TreeGrafter"/>
</dbReference>
<evidence type="ECO:0000313" key="5">
    <source>
        <dbReference type="Proteomes" id="UP001154078"/>
    </source>
</evidence>
<dbReference type="PANTHER" id="PTHR46457">
    <property type="entry name" value="DNA REPAIR PROTEIN RAD51 HOMOLOG 4"/>
    <property type="match status" value="1"/>
</dbReference>
<dbReference type="Gene3D" id="3.40.50.300">
    <property type="entry name" value="P-loop containing nucleotide triphosphate hydrolases"/>
    <property type="match status" value="1"/>
</dbReference>
<comment type="subcellular location">
    <subcellularLocation>
        <location evidence="1">Nucleus</location>
    </subcellularLocation>
</comment>
<dbReference type="GO" id="GO:0005524">
    <property type="term" value="F:ATP binding"/>
    <property type="evidence" value="ECO:0007669"/>
    <property type="project" value="InterPro"/>
</dbReference>
<keyword evidence="5" id="KW-1185">Reference proteome</keyword>
<dbReference type="EMBL" id="OV121135">
    <property type="protein sequence ID" value="CAH0554970.1"/>
    <property type="molecule type" value="Genomic_DNA"/>
</dbReference>
<dbReference type="InterPro" id="IPR027417">
    <property type="entry name" value="P-loop_NTPase"/>
</dbReference>
<name>A0A9P0B2A0_BRAAE</name>
<keyword evidence="2" id="KW-0539">Nucleus</keyword>
<organism evidence="4 5">
    <name type="scientific">Brassicogethes aeneus</name>
    <name type="common">Rape pollen beetle</name>
    <name type="synonym">Meligethes aeneus</name>
    <dbReference type="NCBI Taxonomy" id="1431903"/>
    <lineage>
        <taxon>Eukaryota</taxon>
        <taxon>Metazoa</taxon>
        <taxon>Ecdysozoa</taxon>
        <taxon>Arthropoda</taxon>
        <taxon>Hexapoda</taxon>
        <taxon>Insecta</taxon>
        <taxon>Pterygota</taxon>
        <taxon>Neoptera</taxon>
        <taxon>Endopterygota</taxon>
        <taxon>Coleoptera</taxon>
        <taxon>Polyphaga</taxon>
        <taxon>Cucujiformia</taxon>
        <taxon>Nitidulidae</taxon>
        <taxon>Meligethinae</taxon>
        <taxon>Brassicogethes</taxon>
    </lineage>
</organism>
<dbReference type="GO" id="GO:0005815">
    <property type="term" value="C:microtubule organizing center"/>
    <property type="evidence" value="ECO:0007669"/>
    <property type="project" value="TreeGrafter"/>
</dbReference>